<dbReference type="Pfam" id="PF13202">
    <property type="entry name" value="EF-hand_5"/>
    <property type="match status" value="1"/>
</dbReference>
<dbReference type="Gene3D" id="1.10.238.10">
    <property type="entry name" value="EF-hand"/>
    <property type="match status" value="2"/>
</dbReference>
<name>A0A8U0QVK9_SALNM</name>
<evidence type="ECO:0000256" key="2">
    <source>
        <dbReference type="ARBA" id="ARBA00022723"/>
    </source>
</evidence>
<feature type="disulfide bond" evidence="5">
    <location>
        <begin position="341"/>
        <end position="402"/>
    </location>
</feature>
<dbReference type="InterPro" id="IPR036790">
    <property type="entry name" value="Frizzled_dom_sf"/>
</dbReference>
<dbReference type="SUPFAM" id="SSF63501">
    <property type="entry name" value="Frizzled cysteine-rich domain"/>
    <property type="match status" value="3"/>
</dbReference>
<keyword evidence="8" id="KW-1185">Reference proteome</keyword>
<dbReference type="Gene3D" id="6.10.140.900">
    <property type="match status" value="1"/>
</dbReference>
<evidence type="ECO:0000256" key="3">
    <source>
        <dbReference type="ARBA" id="ARBA00022837"/>
    </source>
</evidence>
<accession>A0A8U0QVK9</accession>
<feature type="domain" description="FZ" evidence="6">
    <location>
        <begin position="336"/>
        <end position="465"/>
    </location>
</feature>
<feature type="disulfide bond" evidence="5">
    <location>
        <begin position="462"/>
        <end position="523"/>
    </location>
</feature>
<dbReference type="SUPFAM" id="SSF47473">
    <property type="entry name" value="EF-hand"/>
    <property type="match status" value="2"/>
</dbReference>
<dbReference type="SMART" id="SM00054">
    <property type="entry name" value="EFh"/>
    <property type="match status" value="2"/>
</dbReference>
<evidence type="ECO:0000313" key="9">
    <source>
        <dbReference type="RefSeq" id="XP_038850332.1"/>
    </source>
</evidence>
<dbReference type="Proteomes" id="UP000808372">
    <property type="component" value="Chromosome 5"/>
</dbReference>
<dbReference type="Pfam" id="PF01392">
    <property type="entry name" value="Fz"/>
    <property type="match status" value="3"/>
</dbReference>
<evidence type="ECO:0000256" key="4">
    <source>
        <dbReference type="ARBA" id="ARBA00023157"/>
    </source>
</evidence>
<feature type="disulfide bond" evidence="5">
    <location>
        <begin position="536"/>
        <end position="560"/>
    </location>
</feature>
<comment type="caution">
    <text evidence="5">Lacks conserved residue(s) required for the propagation of feature annotation.</text>
</comment>
<evidence type="ECO:0000259" key="7">
    <source>
        <dbReference type="PROSITE" id="PS50222"/>
    </source>
</evidence>
<feature type="domain" description="FZ" evidence="6">
    <location>
        <begin position="457"/>
        <end position="571"/>
    </location>
</feature>
<feature type="domain" description="EF-hand" evidence="7">
    <location>
        <begin position="108"/>
        <end position="143"/>
    </location>
</feature>
<dbReference type="GO" id="GO:0005886">
    <property type="term" value="C:plasma membrane"/>
    <property type="evidence" value="ECO:0007669"/>
    <property type="project" value="TreeGrafter"/>
</dbReference>
<keyword evidence="2" id="KW-0479">Metal-binding</keyword>
<evidence type="ECO:0000313" key="8">
    <source>
        <dbReference type="Proteomes" id="UP000808372"/>
    </source>
</evidence>
<feature type="disulfide bond" evidence="5">
    <location>
        <begin position="349"/>
        <end position="395"/>
    </location>
</feature>
<keyword evidence="3" id="KW-0106">Calcium</keyword>
<evidence type="ECO:0000256" key="5">
    <source>
        <dbReference type="PROSITE-ProRule" id="PRU00090"/>
    </source>
</evidence>
<organism evidence="8 9">
    <name type="scientific">Salvelinus namaycush</name>
    <name type="common">Lake trout</name>
    <name type="synonym">Salmo namaycush</name>
    <dbReference type="NCBI Taxonomy" id="8040"/>
    <lineage>
        <taxon>Eukaryota</taxon>
        <taxon>Metazoa</taxon>
        <taxon>Chordata</taxon>
        <taxon>Craniata</taxon>
        <taxon>Vertebrata</taxon>
        <taxon>Euteleostomi</taxon>
        <taxon>Actinopterygii</taxon>
        <taxon>Neopterygii</taxon>
        <taxon>Teleostei</taxon>
        <taxon>Protacanthopterygii</taxon>
        <taxon>Salmoniformes</taxon>
        <taxon>Salmonidae</taxon>
        <taxon>Salmoninae</taxon>
        <taxon>Salvelinus</taxon>
    </lineage>
</organism>
<dbReference type="GO" id="GO:0035567">
    <property type="term" value="P:non-canonical Wnt signaling pathway"/>
    <property type="evidence" value="ECO:0007669"/>
    <property type="project" value="TreeGrafter"/>
</dbReference>
<dbReference type="CDD" id="cd16181">
    <property type="entry name" value="EFh_PEF_Group_II_sorcin_like"/>
    <property type="match status" value="1"/>
</dbReference>
<dbReference type="Gene3D" id="1.10.2000.10">
    <property type="entry name" value="Frizzled cysteine-rich domain"/>
    <property type="match status" value="3"/>
</dbReference>
<evidence type="ECO:0000256" key="1">
    <source>
        <dbReference type="ARBA" id="ARBA00022473"/>
    </source>
</evidence>
<dbReference type="CTD" id="6717"/>
<dbReference type="PROSITE" id="PS50222">
    <property type="entry name" value="EF_HAND_2"/>
    <property type="match status" value="1"/>
</dbReference>
<dbReference type="PANTHER" id="PTHR11309:SF47">
    <property type="entry name" value="FRIZZLED"/>
    <property type="match status" value="1"/>
</dbReference>
<evidence type="ECO:0000259" key="6">
    <source>
        <dbReference type="PROSITE" id="PS50038"/>
    </source>
</evidence>
<dbReference type="PANTHER" id="PTHR11309">
    <property type="entry name" value="FRIZZLED"/>
    <property type="match status" value="1"/>
</dbReference>
<keyword evidence="4 5" id="KW-1015">Disulfide bond</keyword>
<feature type="disulfide bond" evidence="5">
    <location>
        <begin position="470"/>
        <end position="516"/>
    </location>
</feature>
<proteinExistence type="predicted"/>
<feature type="disulfide bond" evidence="5">
    <location>
        <begin position="293"/>
        <end position="317"/>
    </location>
</feature>
<dbReference type="OrthoDB" id="10053709at2759"/>
<sequence length="718" mass="80343">MSYPGYGAPAGGYPGGYGGAPAGGHPPGGPGFGGYPGQQQDPLYGYFAAVAGQDGHISAEELQQCLTQANFSGGYKPFNLETCRLMINMLDRDMSCTMGFNEFKELWTVLNGWKQHFMSIDRDQSGTVDPQEMHQAVTSMGYRLSPQAMNGIIKRFSSQGKITFDDYVACCVKLRTLTDLFRKRDQAGQGMATFPYDDHRVMETWVLLVFRLLLFVQTGHSKQSCQPVTVDFCQDVGYNTTINPTHQTRDYNLRQLRKIVKTGCSPEVTVFLCGVVSPECVLDDKIPPCSWLCERVKNECELFLREKGLNWPEKIRCEAYPKQSCANGQESIPAPNPAGTCEPIIIPLCKDLPYKDTVMPNLLNHSTQEVAGLELNQFYPLVKVQCSPHLQAFLCSVYTSECVSGKARPPCRALCELARKDCEGLMNKFGFQWPSQLECDTLTTESCEHFGVTSAPSPEGPCQTITMPLCQGISYNLTAMPNLLGHKKQAEAAVKMARMEYVLKLTCSVDIRFFLCSVYAPQCVEGEVQRPCRSLCERAKLGCDSVLNTFGMSWPDDLSCESFPEESCVRGDSNPEQLTAEELLVKLNELGHSVRDQSLSLQTAHILLALEDKDKSGKLDVKEFHSLKNYVSVTKREYSESYEWQNPGFVTEYQMKNALDVRDLSLDDETFKTLWDRYSSGGGIKYDDFMAILTRLKILKGRFKSRLISPVMLQQTVR</sequence>
<dbReference type="GO" id="GO:0042813">
    <property type="term" value="F:Wnt receptor activity"/>
    <property type="evidence" value="ECO:0007669"/>
    <property type="project" value="TreeGrafter"/>
</dbReference>
<feature type="disulfide bond" evidence="5">
    <location>
        <begin position="415"/>
        <end position="439"/>
    </location>
</feature>
<dbReference type="Pfam" id="PF13833">
    <property type="entry name" value="EF-hand_8"/>
    <property type="match status" value="1"/>
</dbReference>
<keyword evidence="1" id="KW-0217">Developmental protein</keyword>
<dbReference type="InterPro" id="IPR020067">
    <property type="entry name" value="Frizzled_dom"/>
</dbReference>
<reference evidence="9" key="1">
    <citation type="submission" date="2025-08" db="UniProtKB">
        <authorList>
            <consortium name="RefSeq"/>
        </authorList>
    </citation>
    <scope>IDENTIFICATION</scope>
    <source>
        <tissue evidence="9">White muscle</tissue>
    </source>
</reference>
<dbReference type="RefSeq" id="XP_038850332.1">
    <property type="nucleotide sequence ID" value="XM_038994404.1"/>
</dbReference>
<dbReference type="PROSITE" id="PS50038">
    <property type="entry name" value="FZ"/>
    <property type="match status" value="3"/>
</dbReference>
<protein>
    <submittedName>
        <fullName evidence="9">Sorcin isoform X1</fullName>
    </submittedName>
</protein>
<dbReference type="KEGG" id="snh:120048437"/>
<dbReference type="GO" id="GO:0005509">
    <property type="term" value="F:calcium ion binding"/>
    <property type="evidence" value="ECO:0007669"/>
    <property type="project" value="InterPro"/>
</dbReference>
<dbReference type="GeneID" id="120048437"/>
<dbReference type="GO" id="GO:0060070">
    <property type="term" value="P:canonical Wnt signaling pathway"/>
    <property type="evidence" value="ECO:0007669"/>
    <property type="project" value="TreeGrafter"/>
</dbReference>
<dbReference type="AlphaFoldDB" id="A0A8U0QVK9"/>
<dbReference type="InterPro" id="IPR011992">
    <property type="entry name" value="EF-hand-dom_pair"/>
</dbReference>
<dbReference type="InterPro" id="IPR015526">
    <property type="entry name" value="Frizzled/SFRP"/>
</dbReference>
<feature type="domain" description="FZ" evidence="6">
    <location>
        <begin position="220"/>
        <end position="328"/>
    </location>
</feature>
<dbReference type="GO" id="GO:0017147">
    <property type="term" value="F:Wnt-protein binding"/>
    <property type="evidence" value="ECO:0007669"/>
    <property type="project" value="TreeGrafter"/>
</dbReference>
<dbReference type="SMART" id="SM00063">
    <property type="entry name" value="FRI"/>
    <property type="match status" value="3"/>
</dbReference>
<dbReference type="InterPro" id="IPR018247">
    <property type="entry name" value="EF_Hand_1_Ca_BS"/>
</dbReference>
<dbReference type="PROSITE" id="PS00018">
    <property type="entry name" value="EF_HAND_1"/>
    <property type="match status" value="2"/>
</dbReference>
<dbReference type="InterPro" id="IPR002048">
    <property type="entry name" value="EF_hand_dom"/>
</dbReference>
<gene>
    <name evidence="9" type="primary">sri</name>
</gene>